<dbReference type="PROSITE" id="PS50977">
    <property type="entry name" value="HTH_TETR_2"/>
    <property type="match status" value="1"/>
</dbReference>
<keyword evidence="1" id="KW-0805">Transcription regulation</keyword>
<dbReference type="Pfam" id="PF00440">
    <property type="entry name" value="TetR_N"/>
    <property type="match status" value="1"/>
</dbReference>
<sequence length="186" mass="20982">MNTAATSKEEILEACKAIVAEKGLSALNMRAVAQRCDIALGSVYNYFGSKDDLIMAAVESVWQNIFETESYYKQGIAFTEYIKAVFKKIKKGMLKYPDFFTAHAMSFSGKSKDDARTKMYRYFSLVKEEMLVILQADTAIKNNLFSKDFTEEDFADFVLTNIIGLLILQRQSSAVLIAGIQKIIYP</sequence>
<evidence type="ECO:0000313" key="7">
    <source>
        <dbReference type="Proteomes" id="UP000663454"/>
    </source>
</evidence>
<dbReference type="SUPFAM" id="SSF46689">
    <property type="entry name" value="Homeodomain-like"/>
    <property type="match status" value="1"/>
</dbReference>
<dbReference type="Proteomes" id="UP000663454">
    <property type="component" value="Chromosome"/>
</dbReference>
<dbReference type="EMBL" id="CP031393">
    <property type="protein sequence ID" value="QSH98405.1"/>
    <property type="molecule type" value="Genomic_DNA"/>
</dbReference>
<evidence type="ECO:0000256" key="1">
    <source>
        <dbReference type="ARBA" id="ARBA00023015"/>
    </source>
</evidence>
<proteinExistence type="predicted"/>
<keyword evidence="7" id="KW-1185">Reference proteome</keyword>
<accession>A0ABX7LZK1</accession>
<protein>
    <submittedName>
        <fullName evidence="6">TetR/AcrR family transcriptional regulator</fullName>
    </submittedName>
</protein>
<dbReference type="PANTHER" id="PTHR30055">
    <property type="entry name" value="HTH-TYPE TRANSCRIPTIONAL REGULATOR RUTR"/>
    <property type="match status" value="1"/>
</dbReference>
<evidence type="ECO:0000313" key="6">
    <source>
        <dbReference type="EMBL" id="QSH98405.1"/>
    </source>
</evidence>
<reference evidence="6 7" key="1">
    <citation type="submission" date="2018-08" db="EMBL/GenBank/DDBJ databases">
        <authorList>
            <person name="Clegg S.R."/>
            <person name="Carter S.D."/>
            <person name="Radford A.D."/>
            <person name="Darby A."/>
            <person name="Hall N."/>
            <person name="Birtles R."/>
            <person name="Evans N.J."/>
        </authorList>
    </citation>
    <scope>NUCLEOTIDE SEQUENCE [LARGE SCALE GENOMIC DNA]</scope>
    <source>
        <strain evidence="6 7">ATCC 700293</strain>
    </source>
</reference>
<dbReference type="InterPro" id="IPR050109">
    <property type="entry name" value="HTH-type_TetR-like_transc_reg"/>
</dbReference>
<dbReference type="PRINTS" id="PR00455">
    <property type="entry name" value="HTHTETR"/>
</dbReference>
<dbReference type="InterPro" id="IPR009057">
    <property type="entry name" value="Homeodomain-like_sf"/>
</dbReference>
<dbReference type="Gene3D" id="1.10.357.10">
    <property type="entry name" value="Tetracycline Repressor, domain 2"/>
    <property type="match status" value="1"/>
</dbReference>
<gene>
    <name evidence="6" type="ORF">DWB79_11760</name>
</gene>
<evidence type="ECO:0000256" key="2">
    <source>
        <dbReference type="ARBA" id="ARBA00023125"/>
    </source>
</evidence>
<evidence type="ECO:0000259" key="5">
    <source>
        <dbReference type="PROSITE" id="PS50977"/>
    </source>
</evidence>
<evidence type="ECO:0000256" key="4">
    <source>
        <dbReference type="PROSITE-ProRule" id="PRU00335"/>
    </source>
</evidence>
<organism evidence="6 7">
    <name type="scientific">Treponema medium</name>
    <dbReference type="NCBI Taxonomy" id="58231"/>
    <lineage>
        <taxon>Bacteria</taxon>
        <taxon>Pseudomonadati</taxon>
        <taxon>Spirochaetota</taxon>
        <taxon>Spirochaetia</taxon>
        <taxon>Spirochaetales</taxon>
        <taxon>Treponemataceae</taxon>
        <taxon>Treponema</taxon>
    </lineage>
</organism>
<dbReference type="PANTHER" id="PTHR30055:SF234">
    <property type="entry name" value="HTH-TYPE TRANSCRIPTIONAL REGULATOR BETI"/>
    <property type="match status" value="1"/>
</dbReference>
<name>A0ABX7LZK1_TREMD</name>
<evidence type="ECO:0000256" key="3">
    <source>
        <dbReference type="ARBA" id="ARBA00023163"/>
    </source>
</evidence>
<keyword evidence="2 4" id="KW-0238">DNA-binding</keyword>
<dbReference type="InterPro" id="IPR001647">
    <property type="entry name" value="HTH_TetR"/>
</dbReference>
<feature type="DNA-binding region" description="H-T-H motif" evidence="4">
    <location>
        <begin position="28"/>
        <end position="47"/>
    </location>
</feature>
<keyword evidence="3" id="KW-0804">Transcription</keyword>
<feature type="domain" description="HTH tetR-type" evidence="5">
    <location>
        <begin position="5"/>
        <end position="65"/>
    </location>
</feature>